<organism evidence="2 3">
    <name type="scientific">Salinisphaera hydrothermalis (strain C41B8)</name>
    <dbReference type="NCBI Taxonomy" id="1304275"/>
    <lineage>
        <taxon>Bacteria</taxon>
        <taxon>Pseudomonadati</taxon>
        <taxon>Pseudomonadota</taxon>
        <taxon>Gammaproteobacteria</taxon>
        <taxon>Salinisphaerales</taxon>
        <taxon>Salinisphaeraceae</taxon>
        <taxon>Salinisphaera</taxon>
    </lineage>
</organism>
<proteinExistence type="predicted"/>
<dbReference type="Pfam" id="PF01575">
    <property type="entry name" value="MaoC_dehydratas"/>
    <property type="match status" value="1"/>
</dbReference>
<dbReference type="PATRIC" id="fig|1304275.5.peg.1763"/>
<dbReference type="InterPro" id="IPR039375">
    <property type="entry name" value="NodN-like"/>
</dbReference>
<dbReference type="Gene3D" id="3.10.129.10">
    <property type="entry name" value="Hotdog Thioesterase"/>
    <property type="match status" value="1"/>
</dbReference>
<feature type="domain" description="MaoC-like" evidence="1">
    <location>
        <begin position="2"/>
        <end position="113"/>
    </location>
</feature>
<reference evidence="2 3" key="1">
    <citation type="submission" date="2013-03" db="EMBL/GenBank/DDBJ databases">
        <title>Salinisphaera hydrothermalis C41B8 Genome Sequencing.</title>
        <authorList>
            <person name="Li C."/>
            <person name="Lai Q."/>
            <person name="Shao Z."/>
        </authorList>
    </citation>
    <scope>NUCLEOTIDE SEQUENCE [LARGE SCALE GENOMIC DNA]</scope>
    <source>
        <strain evidence="2 3">C41B8</strain>
    </source>
</reference>
<evidence type="ECO:0000259" key="1">
    <source>
        <dbReference type="Pfam" id="PF01575"/>
    </source>
</evidence>
<sequence>MQARVGSELGTSDWLRIDQSRIDQFAEATDDRQWIHVDVARATRESPFGGPVAHGFLTLSLIPRLAGDVFTVRGTTARVNYGLNAVRFVSPVPAGARIRARTWLDDVAARGEGRYRVTCHVTLEIEDHDKPACIAETLTLYII</sequence>
<name>A0A084ILQ6_SALHC</name>
<dbReference type="PANTHER" id="PTHR42993:SF1">
    <property type="entry name" value="MAOC-LIKE DEHYDRATASE DOMAIN-CONTAINING PROTEIN"/>
    <property type="match status" value="1"/>
</dbReference>
<evidence type="ECO:0000313" key="3">
    <source>
        <dbReference type="Proteomes" id="UP000028302"/>
    </source>
</evidence>
<accession>A0A084ILQ6</accession>
<dbReference type="InterPro" id="IPR002539">
    <property type="entry name" value="MaoC-like_dom"/>
</dbReference>
<dbReference type="RefSeq" id="WP_037336690.1">
    <property type="nucleotide sequence ID" value="NZ_APNK01000010.1"/>
</dbReference>
<keyword evidence="3" id="KW-1185">Reference proteome</keyword>
<comment type="caution">
    <text evidence="2">The sequence shown here is derived from an EMBL/GenBank/DDBJ whole genome shotgun (WGS) entry which is preliminary data.</text>
</comment>
<dbReference type="InterPro" id="IPR029069">
    <property type="entry name" value="HotDog_dom_sf"/>
</dbReference>
<dbReference type="STRING" id="1304275.C41B8_08645"/>
<evidence type="ECO:0000313" key="2">
    <source>
        <dbReference type="EMBL" id="KEZ77640.1"/>
    </source>
</evidence>
<dbReference type="Proteomes" id="UP000028302">
    <property type="component" value="Unassembled WGS sequence"/>
</dbReference>
<dbReference type="CDD" id="cd03450">
    <property type="entry name" value="NodN"/>
    <property type="match status" value="1"/>
</dbReference>
<dbReference type="eggNOG" id="COG2030">
    <property type="taxonomic scope" value="Bacteria"/>
</dbReference>
<gene>
    <name evidence="2" type="ORF">C41B8_08645</name>
</gene>
<dbReference type="AlphaFoldDB" id="A0A084ILQ6"/>
<dbReference type="PANTHER" id="PTHR42993">
    <property type="entry name" value="MAOC-LIKE DEHYDRATASE DOMAIN-CONTAINING PROTEIN"/>
    <property type="match status" value="1"/>
</dbReference>
<dbReference type="SUPFAM" id="SSF54637">
    <property type="entry name" value="Thioesterase/thiol ester dehydrase-isomerase"/>
    <property type="match status" value="1"/>
</dbReference>
<dbReference type="OrthoDB" id="9801735at2"/>
<protein>
    <submittedName>
        <fullName evidence="2">Enoyl-CoA hydratase 1-like protein</fullName>
    </submittedName>
</protein>
<dbReference type="EMBL" id="APNK01000010">
    <property type="protein sequence ID" value="KEZ77640.1"/>
    <property type="molecule type" value="Genomic_DNA"/>
</dbReference>